<name>A0A1H3X1W8_9BACT</name>
<dbReference type="InterPro" id="IPR004838">
    <property type="entry name" value="NHTrfase_class1_PyrdxlP-BS"/>
</dbReference>
<dbReference type="NCBIfam" id="TIGR01140">
    <property type="entry name" value="L_thr_O3P_dcar"/>
    <property type="match status" value="1"/>
</dbReference>
<comment type="catalytic activity">
    <reaction evidence="5">
        <text>O-phospho-L-threonine + H(+) = (R)-1-aminopropan-2-yl phosphate + CO2</text>
        <dbReference type="Rhea" id="RHEA:11492"/>
        <dbReference type="ChEBI" id="CHEBI:15378"/>
        <dbReference type="ChEBI" id="CHEBI:16526"/>
        <dbReference type="ChEBI" id="CHEBI:58563"/>
        <dbReference type="ChEBI" id="CHEBI:58675"/>
        <dbReference type="EC" id="4.1.1.81"/>
    </reaction>
</comment>
<evidence type="ECO:0000256" key="6">
    <source>
        <dbReference type="HAMAP-Rule" id="MF_00028"/>
    </source>
</evidence>
<dbReference type="EMBL" id="FNQN01000002">
    <property type="protein sequence ID" value="SDZ92981.1"/>
    <property type="molecule type" value="Genomic_DNA"/>
</dbReference>
<dbReference type="Gene3D" id="3.40.640.10">
    <property type="entry name" value="Type I PLP-dependent aspartate aminotransferase-like (Major domain)"/>
    <property type="match status" value="1"/>
</dbReference>
<evidence type="ECO:0000313" key="11">
    <source>
        <dbReference type="Proteomes" id="UP000199409"/>
    </source>
</evidence>
<evidence type="ECO:0000259" key="8">
    <source>
        <dbReference type="Pfam" id="PF01656"/>
    </source>
</evidence>
<dbReference type="InterPro" id="IPR002586">
    <property type="entry name" value="CobQ/CobB/MinD/ParA_Nub-bd_dom"/>
</dbReference>
<dbReference type="OrthoDB" id="9808302at2"/>
<dbReference type="InterPro" id="IPR015422">
    <property type="entry name" value="PyrdxlP-dep_Trfase_small"/>
</dbReference>
<dbReference type="PROSITE" id="PS51273">
    <property type="entry name" value="GATASE_TYPE_1"/>
    <property type="match status" value="1"/>
</dbReference>
<dbReference type="InterPro" id="IPR033949">
    <property type="entry name" value="CobQ_GATase1"/>
</dbReference>
<dbReference type="Gene3D" id="3.40.50.880">
    <property type="match status" value="1"/>
</dbReference>
<sequence>MASQLKHGGNLRQAVKISGFPQEQLLDFSASINPLGFPSWLRPLISSQVSQLSHYPDPEAEELVYAIAAHHQLDPSQVIIGNGASELLYLLPQVLGHKRALITVPCYGDYLAIATGANLHIDTLALAENDHFQLNIAQLETALTDDHLVILGHPNNPTGKLYDVPALQQLIRNHPQNHFIIDESFIDFADPAHSLRWQQDDNVIIVQSMTKSWAIPGLRLGYVLADASIISAMRRLRPDWSVNSIAQAVGIRALQDNDFLQQTRNYVDQQRQELLTQLQAIRGLHPFPGDANFLLVRIEHPSIDASDLAQQLLQKGIIIRNCNTFQGLDGHYFRLAVRTPDEQLKLCTELQQIFASNTAKKISPKTPAIMFQGTGSNAGKSILTAALCRILYQDGVSVAPFKAQNMSLNSCVTFQGGEMGRAQVLQAQACRLDADVRMNPVLLKPSSTTGSQVILCGKVLETMHFQDYAQRRSKIFPKTQQCYDELAAEHQVMVLEGAGSPAEINFKSRDIVNMNMARYADAKVLLVGDIDRGGVFASFVGTMELLNEWERKLVSGFIINRFRGDKNLLGDALDLTSLHTGKPFFGTVPFLADLGLPEEDSVDFKDGRFDTEKKAGEVLDIALIDLPHISNFTDVDALRAETDVHLRRVRHVDELGQPDVVILPGTKNVMSDLDYLLKSGLSHAIRHLAETETTEIVGICGGYQLLGGKITDPHAIESAGGDGQGLGLLAMETTLQPDKTTTHCQAIHLPSGKPLHGYEIHHGTSNGNNLKPIIQRADGMTIGGCMDGPTHIWGTYLHGIFDADGFRHWFLDRVRQRKGWQVIGARRASYDLEPALDRLADHVRASVDMDKIYQVLGL</sequence>
<evidence type="ECO:0000256" key="2">
    <source>
        <dbReference type="ARBA" id="ARBA00004953"/>
    </source>
</evidence>
<dbReference type="InterPro" id="IPR029062">
    <property type="entry name" value="Class_I_gatase-like"/>
</dbReference>
<feature type="active site" description="Nucleophile" evidence="6">
    <location>
        <position position="700"/>
    </location>
</feature>
<dbReference type="NCBIfam" id="TIGR00313">
    <property type="entry name" value="cobQ"/>
    <property type="match status" value="1"/>
</dbReference>
<evidence type="ECO:0000256" key="4">
    <source>
        <dbReference type="ARBA" id="ARBA00022962"/>
    </source>
</evidence>
<gene>
    <name evidence="6" type="primary">cobQ</name>
    <name evidence="10" type="ORF">SAMN05660420_00772</name>
</gene>
<comment type="function">
    <text evidence="1">Decarboxylates L-threonine-O-3-phosphate to yield (R)-1-amino-2-propanol O-2-phosphate, the precursor for the linkage between the nucleotide loop and the corrin ring in cobalamin.</text>
</comment>
<dbReference type="NCBIfam" id="NF001989">
    <property type="entry name" value="PRK00784.1"/>
    <property type="match status" value="1"/>
</dbReference>
<dbReference type="PROSITE" id="PS51274">
    <property type="entry name" value="GATASE_COBBQ"/>
    <property type="match status" value="1"/>
</dbReference>
<keyword evidence="11" id="KW-1185">Reference proteome</keyword>
<dbReference type="InterPro" id="IPR047045">
    <property type="entry name" value="CobQ_N"/>
</dbReference>
<dbReference type="Gene3D" id="3.40.50.300">
    <property type="entry name" value="P-loop containing nucleotide triphosphate hydrolases"/>
    <property type="match status" value="1"/>
</dbReference>
<evidence type="ECO:0000256" key="1">
    <source>
        <dbReference type="ARBA" id="ARBA00003444"/>
    </source>
</evidence>
<evidence type="ECO:0000256" key="5">
    <source>
        <dbReference type="ARBA" id="ARBA00048531"/>
    </source>
</evidence>
<dbReference type="PANTHER" id="PTHR21343">
    <property type="entry name" value="DETHIOBIOTIN SYNTHETASE"/>
    <property type="match status" value="1"/>
</dbReference>
<dbReference type="InterPro" id="IPR015424">
    <property type="entry name" value="PyrdxlP-dep_Trfase"/>
</dbReference>
<dbReference type="CDD" id="cd01750">
    <property type="entry name" value="GATase1_CobQ"/>
    <property type="match status" value="1"/>
</dbReference>
<dbReference type="UniPathway" id="UPA00148"/>
<evidence type="ECO:0000259" key="7">
    <source>
        <dbReference type="Pfam" id="PF00155"/>
    </source>
</evidence>
<dbReference type="SUPFAM" id="SSF53383">
    <property type="entry name" value="PLP-dependent transferases"/>
    <property type="match status" value="1"/>
</dbReference>
<dbReference type="InterPro" id="IPR004459">
    <property type="entry name" value="CobQ_synth"/>
</dbReference>
<dbReference type="GO" id="GO:0030170">
    <property type="term" value="F:pyridoxal phosphate binding"/>
    <property type="evidence" value="ECO:0007669"/>
    <property type="project" value="InterPro"/>
</dbReference>
<dbReference type="InterPro" id="IPR011698">
    <property type="entry name" value="GATase_3"/>
</dbReference>
<feature type="domain" description="CobQ/CobB/MinD/ParA nucleotide binding" evidence="8">
    <location>
        <begin position="369"/>
        <end position="594"/>
    </location>
</feature>
<dbReference type="InterPro" id="IPR027417">
    <property type="entry name" value="P-loop_NTPase"/>
</dbReference>
<dbReference type="PROSITE" id="PS00105">
    <property type="entry name" value="AA_TRANSFER_CLASS_1"/>
    <property type="match status" value="1"/>
</dbReference>
<accession>A0A1H3X1W8</accession>
<dbReference type="HAMAP" id="MF_00028">
    <property type="entry name" value="CobQ"/>
    <property type="match status" value="1"/>
</dbReference>
<dbReference type="STRING" id="37625.SAMN05660420_00772"/>
<dbReference type="InterPro" id="IPR005860">
    <property type="entry name" value="CobD"/>
</dbReference>
<dbReference type="Proteomes" id="UP000199409">
    <property type="component" value="Unassembled WGS sequence"/>
</dbReference>
<dbReference type="RefSeq" id="WP_092344912.1">
    <property type="nucleotide sequence ID" value="NZ_FNQN01000002.1"/>
</dbReference>
<feature type="domain" description="CobB/CobQ-like glutamine amidotransferase" evidence="9">
    <location>
        <begin position="620"/>
        <end position="804"/>
    </location>
</feature>
<dbReference type="GO" id="GO:0048472">
    <property type="term" value="F:threonine-phosphate decarboxylase activity"/>
    <property type="evidence" value="ECO:0007669"/>
    <property type="project" value="UniProtKB-EC"/>
</dbReference>
<dbReference type="InterPro" id="IPR004839">
    <property type="entry name" value="Aminotransferase_I/II_large"/>
</dbReference>
<protein>
    <recommendedName>
        <fullName evidence="6">Cobyric acid synthase</fullName>
    </recommendedName>
</protein>
<evidence type="ECO:0000256" key="3">
    <source>
        <dbReference type="ARBA" id="ARBA00022573"/>
    </source>
</evidence>
<comment type="function">
    <text evidence="6">Catalyzes amidations at positions B, D, E, and G on adenosylcobyrinic A,C-diamide. NH(2) groups are provided by glutamine, and one molecule of ATP is hydrogenolyzed for each amidation.</text>
</comment>
<keyword evidence="4 6" id="KW-0315">Glutamine amidotransferase</keyword>
<dbReference type="InterPro" id="IPR015421">
    <property type="entry name" value="PyrdxlP-dep_Trfase_major"/>
</dbReference>
<dbReference type="CDD" id="cd00609">
    <property type="entry name" value="AAT_like"/>
    <property type="match status" value="1"/>
</dbReference>
<dbReference type="Pfam" id="PF07685">
    <property type="entry name" value="GATase_3"/>
    <property type="match status" value="1"/>
</dbReference>
<evidence type="ECO:0000313" key="10">
    <source>
        <dbReference type="EMBL" id="SDZ92981.1"/>
    </source>
</evidence>
<comment type="similarity">
    <text evidence="6">Belongs to the CobB/CobQ family. CobQ subfamily.</text>
</comment>
<evidence type="ECO:0000259" key="9">
    <source>
        <dbReference type="Pfam" id="PF07685"/>
    </source>
</evidence>
<dbReference type="CDD" id="cd05389">
    <property type="entry name" value="CobQ_N"/>
    <property type="match status" value="1"/>
</dbReference>
<proteinExistence type="inferred from homology"/>
<feature type="active site" evidence="6">
    <location>
        <position position="798"/>
    </location>
</feature>
<dbReference type="GO" id="GO:0009236">
    <property type="term" value="P:cobalamin biosynthetic process"/>
    <property type="evidence" value="ECO:0007669"/>
    <property type="project" value="UniProtKB-UniRule"/>
</dbReference>
<comment type="pathway">
    <text evidence="2 6">Cofactor biosynthesis; adenosylcobalamin biosynthesis.</text>
</comment>
<dbReference type="GO" id="GO:0015420">
    <property type="term" value="F:ABC-type vitamin B12 transporter activity"/>
    <property type="evidence" value="ECO:0007669"/>
    <property type="project" value="UniProtKB-UniRule"/>
</dbReference>
<reference evidence="10 11" key="1">
    <citation type="submission" date="2016-10" db="EMBL/GenBank/DDBJ databases">
        <authorList>
            <person name="de Groot N.N."/>
        </authorList>
    </citation>
    <scope>NUCLEOTIDE SEQUENCE [LARGE SCALE GENOMIC DNA]</scope>
    <source>
        <strain evidence="10 11">DSM 7343</strain>
    </source>
</reference>
<dbReference type="Gene3D" id="3.90.1150.10">
    <property type="entry name" value="Aspartate Aminotransferase, domain 1"/>
    <property type="match status" value="1"/>
</dbReference>
<dbReference type="PANTHER" id="PTHR21343:SF1">
    <property type="entry name" value="COBYRIC ACID SYNTHASE"/>
    <property type="match status" value="1"/>
</dbReference>
<dbReference type="AlphaFoldDB" id="A0A1H3X1W8"/>
<dbReference type="Pfam" id="PF01656">
    <property type="entry name" value="CbiA"/>
    <property type="match status" value="1"/>
</dbReference>
<dbReference type="SUPFAM" id="SSF52540">
    <property type="entry name" value="P-loop containing nucleoside triphosphate hydrolases"/>
    <property type="match status" value="1"/>
</dbReference>
<feature type="domain" description="Aminotransferase class I/classII large" evidence="7">
    <location>
        <begin position="26"/>
        <end position="345"/>
    </location>
</feature>
<keyword evidence="3 6" id="KW-0169">Cobalamin biosynthesis</keyword>
<dbReference type="Pfam" id="PF00155">
    <property type="entry name" value="Aminotran_1_2"/>
    <property type="match status" value="1"/>
</dbReference>
<organism evidence="10 11">
    <name type="scientific">Desulfuromusa kysingii</name>
    <dbReference type="NCBI Taxonomy" id="37625"/>
    <lineage>
        <taxon>Bacteria</taxon>
        <taxon>Pseudomonadati</taxon>
        <taxon>Thermodesulfobacteriota</taxon>
        <taxon>Desulfuromonadia</taxon>
        <taxon>Desulfuromonadales</taxon>
        <taxon>Geopsychrobacteraceae</taxon>
        <taxon>Desulfuromusa</taxon>
    </lineage>
</organism>
<dbReference type="SUPFAM" id="SSF52317">
    <property type="entry name" value="Class I glutamine amidotransferase-like"/>
    <property type="match status" value="1"/>
</dbReference>